<accession>A0A379W1H0</accession>
<proteinExistence type="predicted"/>
<keyword evidence="6" id="KW-0624">Polysaccharide degradation</keyword>
<evidence type="ECO:0000256" key="2">
    <source>
        <dbReference type="ARBA" id="ARBA00012601"/>
    </source>
</evidence>
<dbReference type="EMBL" id="UGXS01000004">
    <property type="protein sequence ID" value="SUH12803.1"/>
    <property type="molecule type" value="Genomic_DNA"/>
</dbReference>
<keyword evidence="3 7" id="KW-0378">Hydrolase</keyword>
<evidence type="ECO:0000256" key="5">
    <source>
        <dbReference type="ARBA" id="ARBA00023295"/>
    </source>
</evidence>
<dbReference type="EC" id="3.2.1.4" evidence="2"/>
<evidence type="ECO:0000256" key="4">
    <source>
        <dbReference type="ARBA" id="ARBA00023001"/>
    </source>
</evidence>
<reference evidence="7 8" key="1">
    <citation type="submission" date="2018-06" db="EMBL/GenBank/DDBJ databases">
        <authorList>
            <consortium name="Pathogen Informatics"/>
            <person name="Doyle S."/>
        </authorList>
    </citation>
    <scope>NUCLEOTIDE SEQUENCE [LARGE SCALE GENOMIC DNA]</scope>
    <source>
        <strain evidence="7 8">NCTC8258</strain>
    </source>
</reference>
<evidence type="ECO:0000256" key="6">
    <source>
        <dbReference type="ARBA" id="ARBA00023326"/>
    </source>
</evidence>
<evidence type="ECO:0000256" key="1">
    <source>
        <dbReference type="ARBA" id="ARBA00000966"/>
    </source>
</evidence>
<keyword evidence="6" id="KW-0119">Carbohydrate metabolism</keyword>
<dbReference type="Pfam" id="PF01270">
    <property type="entry name" value="Glyco_hydro_8"/>
    <property type="match status" value="1"/>
</dbReference>
<dbReference type="Proteomes" id="UP000255509">
    <property type="component" value="Unassembled WGS sequence"/>
</dbReference>
<name>A0A379W1H0_SALET</name>
<organism evidence="7 8">
    <name type="scientific">Salmonella enterica I</name>
    <dbReference type="NCBI Taxonomy" id="59201"/>
    <lineage>
        <taxon>Bacteria</taxon>
        <taxon>Pseudomonadati</taxon>
        <taxon>Pseudomonadota</taxon>
        <taxon>Gammaproteobacteria</taxon>
        <taxon>Enterobacterales</taxon>
        <taxon>Enterobacteriaceae</taxon>
        <taxon>Salmonella</taxon>
    </lineage>
</organism>
<sequence length="116" mass="12553">MHDGDPQKRVYWARFKPMATLTMKNGVPLEKVDVVSGNAQGRGRSGFPPLYCLSCKIATPAQPCSDSGSQTIFLAVMPITTMCWLSLDKAGISTVFASPSKVNYYLTGGQECVSSR</sequence>
<evidence type="ECO:0000256" key="3">
    <source>
        <dbReference type="ARBA" id="ARBA00022801"/>
    </source>
</evidence>
<protein>
    <recommendedName>
        <fullName evidence="2">cellulase</fullName>
        <ecNumber evidence="2">3.2.1.4</ecNumber>
    </recommendedName>
</protein>
<evidence type="ECO:0000313" key="7">
    <source>
        <dbReference type="EMBL" id="SUH12803.1"/>
    </source>
</evidence>
<dbReference type="GO" id="GO:0030245">
    <property type="term" value="P:cellulose catabolic process"/>
    <property type="evidence" value="ECO:0007669"/>
    <property type="project" value="UniProtKB-KW"/>
</dbReference>
<comment type="catalytic activity">
    <reaction evidence="1">
        <text>Endohydrolysis of (1-&gt;4)-beta-D-glucosidic linkages in cellulose, lichenin and cereal beta-D-glucans.</text>
        <dbReference type="EC" id="3.2.1.4"/>
    </reaction>
</comment>
<evidence type="ECO:0000313" key="8">
    <source>
        <dbReference type="Proteomes" id="UP000255509"/>
    </source>
</evidence>
<dbReference type="GO" id="GO:0008810">
    <property type="term" value="F:cellulase activity"/>
    <property type="evidence" value="ECO:0007669"/>
    <property type="project" value="UniProtKB-EC"/>
</dbReference>
<keyword evidence="4" id="KW-0136">Cellulose degradation</keyword>
<dbReference type="AlphaFoldDB" id="A0A379W1H0"/>
<gene>
    <name evidence="7" type="primary">gun_2</name>
    <name evidence="7" type="ORF">NCTC8258_00420</name>
</gene>
<dbReference type="InterPro" id="IPR002037">
    <property type="entry name" value="Glyco_hydro_8"/>
</dbReference>
<keyword evidence="5 7" id="KW-0326">Glycosidase</keyword>